<gene>
    <name evidence="1" type="ORF">B5V02_32615</name>
</gene>
<organism evidence="1 2">
    <name type="scientific">Mesorhizobium kowhaii</name>
    <dbReference type="NCBI Taxonomy" id="1300272"/>
    <lineage>
        <taxon>Bacteria</taxon>
        <taxon>Pseudomonadati</taxon>
        <taxon>Pseudomonadota</taxon>
        <taxon>Alphaproteobacteria</taxon>
        <taxon>Hyphomicrobiales</taxon>
        <taxon>Phyllobacteriaceae</taxon>
        <taxon>Mesorhizobium</taxon>
    </lineage>
</organism>
<dbReference type="Proteomes" id="UP000248616">
    <property type="component" value="Unassembled WGS sequence"/>
</dbReference>
<sequence>MGGAWAEAEDGATFVVQILTKARRSPQSALGATAATRAVDAAAEAFPGWKALIAFASQMI</sequence>
<dbReference type="AlphaFoldDB" id="A0A2W7CDB4"/>
<protein>
    <submittedName>
        <fullName evidence="1">Uncharacterized protein</fullName>
    </submittedName>
</protein>
<reference evidence="2" key="1">
    <citation type="submission" date="2017-03" db="EMBL/GenBank/DDBJ databases">
        <authorList>
            <person name="Safronova V.I."/>
            <person name="Sazanova A.L."/>
            <person name="Chirak E.R."/>
        </authorList>
    </citation>
    <scope>NUCLEOTIDE SEQUENCE [LARGE SCALE GENOMIC DNA]</scope>
    <source>
        <strain evidence="2">Ach-343</strain>
    </source>
</reference>
<comment type="caution">
    <text evidence="1">The sequence shown here is derived from an EMBL/GenBank/DDBJ whole genome shotgun (WGS) entry which is preliminary data.</text>
</comment>
<accession>A0A2W7CDB4</accession>
<proteinExistence type="predicted"/>
<name>A0A2W7CDB4_9HYPH</name>
<keyword evidence="2" id="KW-1185">Reference proteome</keyword>
<evidence type="ECO:0000313" key="2">
    <source>
        <dbReference type="Proteomes" id="UP000248616"/>
    </source>
</evidence>
<evidence type="ECO:0000313" key="1">
    <source>
        <dbReference type="EMBL" id="PZV34413.1"/>
    </source>
</evidence>
<dbReference type="EMBL" id="MZXV01000073">
    <property type="protein sequence ID" value="PZV34413.1"/>
    <property type="molecule type" value="Genomic_DNA"/>
</dbReference>